<keyword evidence="1" id="KW-0812">Transmembrane</keyword>
<keyword evidence="3" id="KW-1185">Reference proteome</keyword>
<proteinExistence type="predicted"/>
<evidence type="ECO:0000313" key="2">
    <source>
        <dbReference type="EMBL" id="KMO72986.1"/>
    </source>
</evidence>
<feature type="transmembrane region" description="Helical" evidence="1">
    <location>
        <begin position="48"/>
        <end position="67"/>
    </location>
</feature>
<dbReference type="AlphaFoldDB" id="A0A0J6YJG3"/>
<dbReference type="EMBL" id="JYNX01000061">
    <property type="protein sequence ID" value="KMO72986.1"/>
    <property type="molecule type" value="Genomic_DNA"/>
</dbReference>
<reference evidence="2 3" key="1">
    <citation type="journal article" date="2015" name="Genome Biol. Evol.">
        <title>Characterization of Three Mycobacterium spp. with Potential Use in Bioremediation by Genome Sequencing and Comparative Genomics.</title>
        <authorList>
            <person name="Das S."/>
            <person name="Pettersson B.M."/>
            <person name="Behra P.R."/>
            <person name="Ramesh M."/>
            <person name="Dasgupta S."/>
            <person name="Bhattacharya A."/>
            <person name="Kirsebom L.A."/>
        </authorList>
    </citation>
    <scope>NUCLEOTIDE SEQUENCE [LARGE SCALE GENOMIC DNA]</scope>
    <source>
        <strain evidence="2 3">DSM 44219</strain>
    </source>
</reference>
<comment type="caution">
    <text evidence="2">The sequence shown here is derived from an EMBL/GenBank/DDBJ whole genome shotgun (WGS) entry which is preliminary data.</text>
</comment>
<sequence precursor="true">MTALRKALLPLMFGVVMVGAAARTGHGWALAAAAAALAAVVVGIWWRPAAGVAVALTVLTVVLAAPAPLDTTLSGLSATAYLVTRYDAATVPTMTAAVGFATVTAVVVAVPVEVPWLPLVAPLVLLAAYLLALRPYLR</sequence>
<evidence type="ECO:0000256" key="1">
    <source>
        <dbReference type="SAM" id="Phobius"/>
    </source>
</evidence>
<feature type="transmembrane region" description="Helical" evidence="1">
    <location>
        <begin position="88"/>
        <end position="110"/>
    </location>
</feature>
<organism evidence="2 3">
    <name type="scientific">Mycolicibacterium chubuense</name>
    <name type="common">Mycobacterium chubuense</name>
    <dbReference type="NCBI Taxonomy" id="1800"/>
    <lineage>
        <taxon>Bacteria</taxon>
        <taxon>Bacillati</taxon>
        <taxon>Actinomycetota</taxon>
        <taxon>Actinomycetes</taxon>
        <taxon>Mycobacteriales</taxon>
        <taxon>Mycobacteriaceae</taxon>
        <taxon>Mycolicibacterium</taxon>
    </lineage>
</organism>
<keyword evidence="1" id="KW-0472">Membrane</keyword>
<keyword evidence="1" id="KW-1133">Transmembrane helix</keyword>
<dbReference type="PATRIC" id="fig|1800.3.peg.4728"/>
<evidence type="ECO:0000313" key="3">
    <source>
        <dbReference type="Proteomes" id="UP000036176"/>
    </source>
</evidence>
<gene>
    <name evidence="2" type="ORF">MCHUDSM44219_04702</name>
</gene>
<evidence type="ECO:0008006" key="4">
    <source>
        <dbReference type="Google" id="ProtNLM"/>
    </source>
</evidence>
<name>A0A0J6YJG3_MYCCU</name>
<protein>
    <recommendedName>
        <fullName evidence="4">Integral membrane protein</fullName>
    </recommendedName>
</protein>
<accession>A0A0J6YJG3</accession>
<feature type="transmembrane region" description="Helical" evidence="1">
    <location>
        <begin position="116"/>
        <end position="137"/>
    </location>
</feature>
<dbReference type="Proteomes" id="UP000036176">
    <property type="component" value="Unassembled WGS sequence"/>
</dbReference>
<dbReference type="RefSeq" id="WP_048420586.1">
    <property type="nucleotide sequence ID" value="NZ_JYNX01000061.1"/>
</dbReference>